<name>A0A4R5CFY2_9ACTN</name>
<dbReference type="RefSeq" id="WP_131888953.1">
    <property type="nucleotide sequence ID" value="NZ_SMKU01000003.1"/>
</dbReference>
<gene>
    <name evidence="2" type="ORF">E1298_01790</name>
</gene>
<reference evidence="2 3" key="1">
    <citation type="submission" date="2019-03" db="EMBL/GenBank/DDBJ databases">
        <title>Draft genome sequences of novel Actinobacteria.</title>
        <authorList>
            <person name="Sahin N."/>
            <person name="Ay H."/>
            <person name="Saygin H."/>
        </authorList>
    </citation>
    <scope>NUCLEOTIDE SEQUENCE [LARGE SCALE GENOMIC DNA]</scope>
    <source>
        <strain evidence="2 3">H3C3</strain>
    </source>
</reference>
<organism evidence="2 3">
    <name type="scientific">Actinomadura rubrisoli</name>
    <dbReference type="NCBI Taxonomy" id="2530368"/>
    <lineage>
        <taxon>Bacteria</taxon>
        <taxon>Bacillati</taxon>
        <taxon>Actinomycetota</taxon>
        <taxon>Actinomycetes</taxon>
        <taxon>Streptosporangiales</taxon>
        <taxon>Thermomonosporaceae</taxon>
        <taxon>Actinomadura</taxon>
    </lineage>
</organism>
<evidence type="ECO:0000313" key="3">
    <source>
        <dbReference type="Proteomes" id="UP000294513"/>
    </source>
</evidence>
<feature type="region of interest" description="Disordered" evidence="1">
    <location>
        <begin position="186"/>
        <end position="217"/>
    </location>
</feature>
<feature type="compositionally biased region" description="Acidic residues" evidence="1">
    <location>
        <begin position="69"/>
        <end position="80"/>
    </location>
</feature>
<dbReference type="AlphaFoldDB" id="A0A4R5CFY2"/>
<proteinExistence type="predicted"/>
<comment type="caution">
    <text evidence="2">The sequence shown here is derived from an EMBL/GenBank/DDBJ whole genome shotgun (WGS) entry which is preliminary data.</text>
</comment>
<evidence type="ECO:0000256" key="1">
    <source>
        <dbReference type="SAM" id="MobiDB-lite"/>
    </source>
</evidence>
<sequence length="217" mass="23101">MSTATMKVPTVIFVGDNITKSDLSPDDFKVELMDACDKHGMAVLSTQHRASAMVAEVTGYEVALGIQEPAEDADPPTEEGEEHKEPQSGDEGGTDDSPEEEPTKGQDDGDIAETDLDDDGASKADGDEEDSKGLAEMNKARMQKQAAQTADGPTAPPRRVKTEGTPAASYSDKQKTVIRAWGVKKKICGPRGPLPKETYDRWEAAGRPGDPEAEAGV</sequence>
<evidence type="ECO:0000313" key="2">
    <source>
        <dbReference type="EMBL" id="TDD97193.1"/>
    </source>
</evidence>
<feature type="region of interest" description="Disordered" evidence="1">
    <location>
        <begin position="67"/>
        <end position="173"/>
    </location>
</feature>
<dbReference type="Proteomes" id="UP000294513">
    <property type="component" value="Unassembled WGS sequence"/>
</dbReference>
<protein>
    <submittedName>
        <fullName evidence="2">Uncharacterized protein</fullName>
    </submittedName>
</protein>
<dbReference type="EMBL" id="SMKU01000003">
    <property type="protein sequence ID" value="TDD97193.1"/>
    <property type="molecule type" value="Genomic_DNA"/>
</dbReference>
<accession>A0A4R5CFY2</accession>
<keyword evidence="3" id="KW-1185">Reference proteome</keyword>
<feature type="compositionally biased region" description="Acidic residues" evidence="1">
    <location>
        <begin position="108"/>
        <end position="119"/>
    </location>
</feature>